<reference evidence="4" key="1">
    <citation type="submission" date="2023-07" db="EMBL/GenBank/DDBJ databases">
        <title>Description of three actinobacteria isolated from air of manufacturing shop in a pharmaceutical factory.</title>
        <authorList>
            <person name="Zhang D.-F."/>
        </authorList>
    </citation>
    <scope>NUCLEOTIDE SEQUENCE [LARGE SCALE GENOMIC DNA]</scope>
    <source>
        <strain evidence="4">CCTCC AB 207010</strain>
    </source>
</reference>
<evidence type="ECO:0000256" key="1">
    <source>
        <dbReference type="SAM" id="MobiDB-lite"/>
    </source>
</evidence>
<dbReference type="EMBL" id="JAVKGT010000023">
    <property type="protein sequence ID" value="MDR5712368.1"/>
    <property type="molecule type" value="Genomic_DNA"/>
</dbReference>
<feature type="chain" id="PRO_5047139647" description="GerMN domain-containing protein" evidence="2">
    <location>
        <begin position="30"/>
        <end position="243"/>
    </location>
</feature>
<protein>
    <recommendedName>
        <fullName evidence="5">GerMN domain-containing protein</fullName>
    </recommendedName>
</protein>
<organism evidence="3 4">
    <name type="scientific">Nesterenkonia flava</name>
    <dbReference type="NCBI Taxonomy" id="469799"/>
    <lineage>
        <taxon>Bacteria</taxon>
        <taxon>Bacillati</taxon>
        <taxon>Actinomycetota</taxon>
        <taxon>Actinomycetes</taxon>
        <taxon>Micrococcales</taxon>
        <taxon>Micrococcaceae</taxon>
        <taxon>Nesterenkonia</taxon>
    </lineage>
</organism>
<gene>
    <name evidence="3" type="ORF">RH857_09525</name>
</gene>
<keyword evidence="4" id="KW-1185">Reference proteome</keyword>
<accession>A0ABU1FW48</accession>
<proteinExistence type="predicted"/>
<keyword evidence="2" id="KW-0732">Signal</keyword>
<comment type="caution">
    <text evidence="3">The sequence shown here is derived from an EMBL/GenBank/DDBJ whole genome shotgun (WGS) entry which is preliminary data.</text>
</comment>
<evidence type="ECO:0000256" key="2">
    <source>
        <dbReference type="SAM" id="SignalP"/>
    </source>
</evidence>
<feature type="region of interest" description="Disordered" evidence="1">
    <location>
        <begin position="69"/>
        <end position="103"/>
    </location>
</feature>
<evidence type="ECO:0000313" key="4">
    <source>
        <dbReference type="Proteomes" id="UP001260872"/>
    </source>
</evidence>
<dbReference type="Proteomes" id="UP001260872">
    <property type="component" value="Unassembled WGS sequence"/>
</dbReference>
<dbReference type="PROSITE" id="PS51257">
    <property type="entry name" value="PROKAR_LIPOPROTEIN"/>
    <property type="match status" value="1"/>
</dbReference>
<evidence type="ECO:0000313" key="3">
    <source>
        <dbReference type="EMBL" id="MDR5712368.1"/>
    </source>
</evidence>
<dbReference type="RefSeq" id="WP_310537747.1">
    <property type="nucleotide sequence ID" value="NZ_BAAAOC010000014.1"/>
</dbReference>
<feature type="signal peptide" evidence="2">
    <location>
        <begin position="1"/>
        <end position="29"/>
    </location>
</feature>
<sequence length="243" mass="25250">MTCSPRPVRRWLAASAVAAALLTSACSPGGGETETDDAESPVPENPLPEPEYEGDDTIRLPVAMVSPAGHSERAPIGEDGTLESDLAPGAQLDNTGVSQPHPHMTEIARTGTFGCGDTISVVQTVPMVTDDAASAALGFLLQDQLYSHGDPAFINALAVSADSLELDSVSVDGDTVTVQLSGEAVTRSYCEAWQALKQVETTAIVATGTRSANVLLNGEPMAAHLGVDDDGTPLEIIQIQRDD</sequence>
<evidence type="ECO:0008006" key="5">
    <source>
        <dbReference type="Google" id="ProtNLM"/>
    </source>
</evidence>
<feature type="region of interest" description="Disordered" evidence="1">
    <location>
        <begin position="27"/>
        <end position="54"/>
    </location>
</feature>
<name>A0ABU1FW48_9MICC</name>